<proteinExistence type="inferred from homology"/>
<comment type="similarity">
    <text evidence="2">Belongs to the resistance-nodulation-cell division (RND) (TC 2.A.6) family. MmpL subfamily.</text>
</comment>
<feature type="transmembrane region" description="Helical" evidence="8">
    <location>
        <begin position="601"/>
        <end position="623"/>
    </location>
</feature>
<name>A0A849ABJ1_9ACTN</name>
<dbReference type="InterPro" id="IPR004869">
    <property type="entry name" value="MMPL_dom"/>
</dbReference>
<dbReference type="AlphaFoldDB" id="A0A849ABJ1"/>
<dbReference type="InterPro" id="IPR000731">
    <property type="entry name" value="SSD"/>
</dbReference>
<evidence type="ECO:0000313" key="10">
    <source>
        <dbReference type="EMBL" id="NNG36508.1"/>
    </source>
</evidence>
<reference evidence="10 11" key="1">
    <citation type="submission" date="2020-05" db="EMBL/GenBank/DDBJ databases">
        <title>Nakamurella sp. DB0629 isolated from air conditioner.</title>
        <authorList>
            <person name="Kim D.H."/>
            <person name="Kim D.-U."/>
        </authorList>
    </citation>
    <scope>NUCLEOTIDE SEQUENCE [LARGE SCALE GENOMIC DNA]</scope>
    <source>
        <strain evidence="10 11">DB0629</strain>
    </source>
</reference>
<keyword evidence="4 8" id="KW-0812">Transmembrane</keyword>
<feature type="transmembrane region" description="Helical" evidence="8">
    <location>
        <begin position="309"/>
        <end position="334"/>
    </location>
</feature>
<feature type="region of interest" description="Disordered" evidence="7">
    <location>
        <begin position="768"/>
        <end position="798"/>
    </location>
</feature>
<keyword evidence="11" id="KW-1185">Reference proteome</keyword>
<evidence type="ECO:0000256" key="6">
    <source>
        <dbReference type="ARBA" id="ARBA00023136"/>
    </source>
</evidence>
<sequence>MAKALQRLGLFAAKRRVAVIVAWLLILIGVGTAAATLAGPTANSFAIPGTQSSDALETVNEKFPQLAADGATVQVVMTAPAGEAVTDPRAAAAITTAVNELRQIPDIATVTNPLDRQQPVVSQDRTVAVSTVTFNESQGNVEQSSLDRVQQTADSARSAGLDVTIGGNAFQTVPEILGPGEIVGVVIAFVVLMLTYGALAAAGANLLTALIGVGIGAAGITALTGVVDLQSTTPILAVMLGLAVGIDYALFIFARFRSELLDGRSVTESVGRATGTAGSAVVVAGLTVVIALAGLSIVGIPFLAEMGLAAAGTVVIAVLVALTLVPALLSFIGLKVLRKKDRARLAAATARHGKHQAPEAVGGTSTDDADAEMPGRSDASSHHGKHEADPDERGATPARGPGMSDGRGFLRGWANLVTGRRALSVVLGIVTLGVIALPVFGMQTALPDSGTAEPGSGQRQAYDTITEKFGPGLNGPLLLLVEGNNPTANGAAVAQRVQQTPGVVAVTPPQPAADGSATLITVIPATGPHDQATTDLVNTLRDTDFGNGSQVSVTGTTAVGIDVNTTLSDALPKYLTLVVGLALLLLLVVFRSLLVPLTATLGFLLSYGAALGVTTAVFQWGWLADVFGVAQPAPLMSLLPIIVVGILFGLAMDYQVFLVSRIHEAYAHGADPREAVRAGFRRSAPVVVAAATIMAAVFGGFIASNDPMIGSIALALTVGVLADAFIVRMLIIPGLLALLGRSAWWMPRWLDRVLPHVDVEGKAIEDADKAAASPGSAVGVEATTPTGAAKPDTGSATS</sequence>
<dbReference type="EMBL" id="JABEND010000007">
    <property type="protein sequence ID" value="NNG36508.1"/>
    <property type="molecule type" value="Genomic_DNA"/>
</dbReference>
<dbReference type="Pfam" id="PF03176">
    <property type="entry name" value="MMPL"/>
    <property type="match status" value="2"/>
</dbReference>
<feature type="transmembrane region" description="Helical" evidence="8">
    <location>
        <begin position="422"/>
        <end position="441"/>
    </location>
</feature>
<feature type="transmembrane region" description="Helical" evidence="8">
    <location>
        <begin position="574"/>
        <end position="594"/>
    </location>
</feature>
<comment type="caution">
    <text evidence="10">The sequence shown here is derived from an EMBL/GenBank/DDBJ whole genome shotgun (WGS) entry which is preliminary data.</text>
</comment>
<feature type="compositionally biased region" description="Basic and acidic residues" evidence="7">
    <location>
        <begin position="373"/>
        <end position="394"/>
    </location>
</feature>
<comment type="subcellular location">
    <subcellularLocation>
        <location evidence="1">Cell membrane</location>
        <topology evidence="1">Multi-pass membrane protein</topology>
    </subcellularLocation>
</comment>
<feature type="transmembrane region" description="Helical" evidence="8">
    <location>
        <begin position="206"/>
        <end position="227"/>
    </location>
</feature>
<dbReference type="SUPFAM" id="SSF82866">
    <property type="entry name" value="Multidrug efflux transporter AcrB transmembrane domain"/>
    <property type="match status" value="2"/>
</dbReference>
<feature type="domain" description="SSD" evidence="9">
    <location>
        <begin position="182"/>
        <end position="331"/>
    </location>
</feature>
<dbReference type="Proteomes" id="UP000562984">
    <property type="component" value="Unassembled WGS sequence"/>
</dbReference>
<feature type="transmembrane region" description="Helical" evidence="8">
    <location>
        <begin position="709"/>
        <end position="739"/>
    </location>
</feature>
<keyword evidence="5 8" id="KW-1133">Transmembrane helix</keyword>
<dbReference type="InterPro" id="IPR050545">
    <property type="entry name" value="Mycobact_MmpL"/>
</dbReference>
<feature type="region of interest" description="Disordered" evidence="7">
    <location>
        <begin position="348"/>
        <end position="404"/>
    </location>
</feature>
<evidence type="ECO:0000313" key="11">
    <source>
        <dbReference type="Proteomes" id="UP000562984"/>
    </source>
</evidence>
<dbReference type="PANTHER" id="PTHR33406">
    <property type="entry name" value="MEMBRANE PROTEIN MJ1562-RELATED"/>
    <property type="match status" value="1"/>
</dbReference>
<evidence type="ECO:0000259" key="9">
    <source>
        <dbReference type="PROSITE" id="PS50156"/>
    </source>
</evidence>
<gene>
    <name evidence="10" type="ORF">HKD39_12475</name>
</gene>
<organism evidence="10 11">
    <name type="scientific">Nakamurella aerolata</name>
    <dbReference type="NCBI Taxonomy" id="1656892"/>
    <lineage>
        <taxon>Bacteria</taxon>
        <taxon>Bacillati</taxon>
        <taxon>Actinomycetota</taxon>
        <taxon>Actinomycetes</taxon>
        <taxon>Nakamurellales</taxon>
        <taxon>Nakamurellaceae</taxon>
        <taxon>Nakamurella</taxon>
    </lineage>
</organism>
<dbReference type="Gene3D" id="1.20.1640.10">
    <property type="entry name" value="Multidrug efflux transporter AcrB transmembrane domain"/>
    <property type="match status" value="2"/>
</dbReference>
<evidence type="ECO:0000256" key="5">
    <source>
        <dbReference type="ARBA" id="ARBA00022989"/>
    </source>
</evidence>
<keyword evidence="6 8" id="KW-0472">Membrane</keyword>
<evidence type="ECO:0000256" key="8">
    <source>
        <dbReference type="SAM" id="Phobius"/>
    </source>
</evidence>
<evidence type="ECO:0000256" key="3">
    <source>
        <dbReference type="ARBA" id="ARBA00022475"/>
    </source>
</evidence>
<protein>
    <submittedName>
        <fullName evidence="10">MMPL family transporter</fullName>
    </submittedName>
</protein>
<keyword evidence="3" id="KW-1003">Cell membrane</keyword>
<dbReference type="GO" id="GO:0005886">
    <property type="term" value="C:plasma membrane"/>
    <property type="evidence" value="ECO:0007669"/>
    <property type="project" value="UniProtKB-SubCell"/>
</dbReference>
<dbReference type="RefSeq" id="WP_171200210.1">
    <property type="nucleotide sequence ID" value="NZ_JABEND010000007.1"/>
</dbReference>
<dbReference type="PROSITE" id="PS50156">
    <property type="entry name" value="SSD"/>
    <property type="match status" value="1"/>
</dbReference>
<feature type="transmembrane region" description="Helical" evidence="8">
    <location>
        <begin position="182"/>
        <end position="199"/>
    </location>
</feature>
<feature type="transmembrane region" description="Helical" evidence="8">
    <location>
        <begin position="233"/>
        <end position="256"/>
    </location>
</feature>
<feature type="transmembrane region" description="Helical" evidence="8">
    <location>
        <begin position="277"/>
        <end position="303"/>
    </location>
</feature>
<dbReference type="PANTHER" id="PTHR33406:SF11">
    <property type="entry name" value="MEMBRANE PROTEIN SCO6666-RELATED"/>
    <property type="match status" value="1"/>
</dbReference>
<accession>A0A849ABJ1</accession>
<evidence type="ECO:0000256" key="4">
    <source>
        <dbReference type="ARBA" id="ARBA00022692"/>
    </source>
</evidence>
<evidence type="ECO:0000256" key="2">
    <source>
        <dbReference type="ARBA" id="ARBA00010157"/>
    </source>
</evidence>
<evidence type="ECO:0000256" key="7">
    <source>
        <dbReference type="SAM" id="MobiDB-lite"/>
    </source>
</evidence>
<evidence type="ECO:0000256" key="1">
    <source>
        <dbReference type="ARBA" id="ARBA00004651"/>
    </source>
</evidence>
<feature type="transmembrane region" description="Helical" evidence="8">
    <location>
        <begin position="683"/>
        <end position="703"/>
    </location>
</feature>
<feature type="transmembrane region" description="Helical" evidence="8">
    <location>
        <begin position="635"/>
        <end position="652"/>
    </location>
</feature>